<feature type="compositionally biased region" description="Polar residues" evidence="1">
    <location>
        <begin position="89"/>
        <end position="106"/>
    </location>
</feature>
<accession>A0A319DMV7</accession>
<gene>
    <name evidence="3" type="ORF">BO71DRAFT_13647</name>
</gene>
<feature type="compositionally biased region" description="Polar residues" evidence="1">
    <location>
        <begin position="21"/>
        <end position="31"/>
    </location>
</feature>
<organism evidence="3 4">
    <name type="scientific">Aspergillus ellipticus CBS 707.79</name>
    <dbReference type="NCBI Taxonomy" id="1448320"/>
    <lineage>
        <taxon>Eukaryota</taxon>
        <taxon>Fungi</taxon>
        <taxon>Dikarya</taxon>
        <taxon>Ascomycota</taxon>
        <taxon>Pezizomycotina</taxon>
        <taxon>Eurotiomycetes</taxon>
        <taxon>Eurotiomycetidae</taxon>
        <taxon>Eurotiales</taxon>
        <taxon>Aspergillaceae</taxon>
        <taxon>Aspergillus</taxon>
        <taxon>Aspergillus subgen. Circumdati</taxon>
    </lineage>
</organism>
<feature type="region of interest" description="Disordered" evidence="1">
    <location>
        <begin position="1"/>
        <end position="211"/>
    </location>
</feature>
<feature type="region of interest" description="Disordered" evidence="1">
    <location>
        <begin position="498"/>
        <end position="573"/>
    </location>
</feature>
<feature type="compositionally biased region" description="Low complexity" evidence="1">
    <location>
        <begin position="305"/>
        <end position="318"/>
    </location>
</feature>
<keyword evidence="2" id="KW-1133">Transmembrane helix</keyword>
<evidence type="ECO:0000313" key="3">
    <source>
        <dbReference type="EMBL" id="PYH98891.1"/>
    </source>
</evidence>
<dbReference type="STRING" id="1448320.A0A319DMV7"/>
<sequence length="703" mass="77536">MRSSAPSTNSPKRRALHERTPSQTNEDSPPSSLRAVSEKHNDPEPHDVYSATPYPTKPEQILLPRPGKGQEFIPDSRFHVDEAPDLYAGNTSTELSHIGDSSMNERSVSDPWDLSSTFDAANTPSQVWEDDPSSSKSSFPDPILPDHKPTDNKSDEGSVAGYSDEEPNTLPLPRAPPTIKTVVSQPQSRNPSGPETLASSNSSPNVVPIGPPSSPNFVALDSSSLNFVPLGASSNPSSLTRSNSLSSLNSLGTVIRYIGAAQWTRGSSSEHSSSRSRSQSVRSNPPYQVSSVKSNSTLARDRSHSGSVTSSSRSGPSSDIQAIVDSGVFLQYPTIRAPSSSSSRVDVSNTEDAQDQQDQQPQEPTADYSSDRFKTHLSTVTSRWSAECDSRSISPAADSIDTNLAQTRRPSPALVRQQRTSSSMWLVSDSDNDEQMDNISSLPARPSNPAVPCSLSSDSRRSSMRSNMRPPTSGSFSFNILPNWARMYYQSNEQPEDSILPVGEASRPPSARPTTSNTNPLYRLPTAASHARTMTSEMRESVRWKPDPRDPRSHWVKGPETEKRESSRHRLQHSWSPHLFPDRRVNGPRAGTRGAPSLDSRMESLFGRRNIQVWSFCVGFVFPLAWLIASFLPLPDKPDPNVVEEDVENQLEMTLRLRLRDLERKRYENARWWRNLNRWMNPLGLVIITIVITLAVVGTTVGF</sequence>
<dbReference type="Proteomes" id="UP000247810">
    <property type="component" value="Unassembled WGS sequence"/>
</dbReference>
<feature type="region of interest" description="Disordered" evidence="1">
    <location>
        <begin position="399"/>
        <end position="475"/>
    </location>
</feature>
<feature type="compositionally biased region" description="Basic and acidic residues" evidence="1">
    <location>
        <begin position="537"/>
        <end position="565"/>
    </location>
</feature>
<feature type="transmembrane region" description="Helical" evidence="2">
    <location>
        <begin position="679"/>
        <end position="701"/>
    </location>
</feature>
<dbReference type="VEuPathDB" id="FungiDB:BO71DRAFT_13647"/>
<feature type="compositionally biased region" description="Low complexity" evidence="1">
    <location>
        <begin position="265"/>
        <end position="283"/>
    </location>
</feature>
<evidence type="ECO:0000256" key="1">
    <source>
        <dbReference type="SAM" id="MobiDB-lite"/>
    </source>
</evidence>
<feature type="region of interest" description="Disordered" evidence="1">
    <location>
        <begin position="263"/>
        <end position="319"/>
    </location>
</feature>
<feature type="compositionally biased region" description="Polar residues" evidence="1">
    <location>
        <begin position="1"/>
        <end position="10"/>
    </location>
</feature>
<feature type="compositionally biased region" description="Basic and acidic residues" evidence="1">
    <location>
        <begin position="144"/>
        <end position="156"/>
    </location>
</feature>
<feature type="transmembrane region" description="Helical" evidence="2">
    <location>
        <begin position="611"/>
        <end position="632"/>
    </location>
</feature>
<keyword evidence="2" id="KW-0812">Transmembrane</keyword>
<keyword evidence="4" id="KW-1185">Reference proteome</keyword>
<proteinExistence type="predicted"/>
<evidence type="ECO:0000256" key="2">
    <source>
        <dbReference type="SAM" id="Phobius"/>
    </source>
</evidence>
<keyword evidence="2" id="KW-0472">Membrane</keyword>
<feature type="compositionally biased region" description="Low complexity" evidence="1">
    <location>
        <begin position="356"/>
        <end position="367"/>
    </location>
</feature>
<reference evidence="3 4" key="1">
    <citation type="submission" date="2018-02" db="EMBL/GenBank/DDBJ databases">
        <title>The genomes of Aspergillus section Nigri reveals drivers in fungal speciation.</title>
        <authorList>
            <consortium name="DOE Joint Genome Institute"/>
            <person name="Vesth T.C."/>
            <person name="Nybo J."/>
            <person name="Theobald S."/>
            <person name="Brandl J."/>
            <person name="Frisvad J.C."/>
            <person name="Nielsen K.F."/>
            <person name="Lyhne E.K."/>
            <person name="Kogle M.E."/>
            <person name="Kuo A."/>
            <person name="Riley R."/>
            <person name="Clum A."/>
            <person name="Nolan M."/>
            <person name="Lipzen A."/>
            <person name="Salamov A."/>
            <person name="Henrissat B."/>
            <person name="Wiebenga A."/>
            <person name="De vries R.P."/>
            <person name="Grigoriev I.V."/>
            <person name="Mortensen U.H."/>
            <person name="Andersen M.R."/>
            <person name="Baker S.E."/>
        </authorList>
    </citation>
    <scope>NUCLEOTIDE SEQUENCE [LARGE SCALE GENOMIC DNA]</scope>
    <source>
        <strain evidence="3 4">CBS 707.79</strain>
    </source>
</reference>
<evidence type="ECO:0008006" key="5">
    <source>
        <dbReference type="Google" id="ProtNLM"/>
    </source>
</evidence>
<dbReference type="AlphaFoldDB" id="A0A319DMV7"/>
<name>A0A319DMV7_9EURO</name>
<feature type="compositionally biased region" description="Polar residues" evidence="1">
    <location>
        <begin position="114"/>
        <end position="126"/>
    </location>
</feature>
<feature type="region of interest" description="Disordered" evidence="1">
    <location>
        <begin position="337"/>
        <end position="371"/>
    </location>
</feature>
<feature type="compositionally biased region" description="Polar residues" evidence="1">
    <location>
        <begin position="181"/>
        <end position="205"/>
    </location>
</feature>
<dbReference type="EMBL" id="KZ825807">
    <property type="protein sequence ID" value="PYH98891.1"/>
    <property type="molecule type" value="Genomic_DNA"/>
</dbReference>
<feature type="compositionally biased region" description="Polar residues" evidence="1">
    <location>
        <begin position="400"/>
        <end position="409"/>
    </location>
</feature>
<dbReference type="OrthoDB" id="4153178at2759"/>
<feature type="compositionally biased region" description="Basic and acidic residues" evidence="1">
    <location>
        <begin position="36"/>
        <end position="47"/>
    </location>
</feature>
<feature type="compositionally biased region" description="Polar residues" evidence="1">
    <location>
        <begin position="285"/>
        <end position="298"/>
    </location>
</feature>
<evidence type="ECO:0000313" key="4">
    <source>
        <dbReference type="Proteomes" id="UP000247810"/>
    </source>
</evidence>
<protein>
    <recommendedName>
        <fullName evidence="5">Serine-rich protein</fullName>
    </recommendedName>
</protein>